<dbReference type="Gene3D" id="3.40.720.10">
    <property type="entry name" value="Alkaline Phosphatase, subunit A"/>
    <property type="match status" value="1"/>
</dbReference>
<accession>A0A1P8Q376</accession>
<dbReference type="Pfam" id="PF01663">
    <property type="entry name" value="Phosphodiest"/>
    <property type="match status" value="1"/>
</dbReference>
<organism evidence="1 2">
    <name type="scientific">Companilactobacillus allii</name>
    <dbReference type="NCBI Taxonomy" id="1847728"/>
    <lineage>
        <taxon>Bacteria</taxon>
        <taxon>Bacillati</taxon>
        <taxon>Bacillota</taxon>
        <taxon>Bacilli</taxon>
        <taxon>Lactobacillales</taxon>
        <taxon>Lactobacillaceae</taxon>
        <taxon>Companilactobacillus</taxon>
    </lineage>
</organism>
<dbReference type="InterPro" id="IPR017850">
    <property type="entry name" value="Alkaline_phosphatase_core_sf"/>
</dbReference>
<keyword evidence="2" id="KW-1185">Reference proteome</keyword>
<dbReference type="SUPFAM" id="SSF53649">
    <property type="entry name" value="Alkaline phosphatase-like"/>
    <property type="match status" value="1"/>
</dbReference>
<name>A0A1P8Q376_9LACO</name>
<evidence type="ECO:0000313" key="1">
    <source>
        <dbReference type="EMBL" id="APX72324.1"/>
    </source>
</evidence>
<dbReference type="PANTHER" id="PTHR10151:SF120">
    <property type="entry name" value="BIS(5'-ADENOSYL)-TRIPHOSPHATASE"/>
    <property type="match status" value="1"/>
</dbReference>
<dbReference type="STRING" id="1847728.BTM29_07015"/>
<dbReference type="KEGG" id="lalw:BTM29_07015"/>
<gene>
    <name evidence="1" type="ORF">BTM29_07015</name>
</gene>
<dbReference type="InterPro" id="IPR002591">
    <property type="entry name" value="Phosphodiest/P_Trfase"/>
</dbReference>
<dbReference type="AlphaFoldDB" id="A0A1P8Q376"/>
<dbReference type="PANTHER" id="PTHR10151">
    <property type="entry name" value="ECTONUCLEOTIDE PYROPHOSPHATASE/PHOSPHODIESTERASE"/>
    <property type="match status" value="1"/>
</dbReference>
<sequence>MRARGFILTTNKHMVVISLDSLGFRDIREHQEELPTLNELVNSGTWVKSVTGIYPTLTYPSHTTIVTGQYPNVHGIVNNTKIQPDRRSPDWYWYQKDVKSTTLYDLARQKKMTTAAFLWPVTAGSKINYNLAEIFPNRIWTNQVLVSLKASSPLFLLEMNHKYGKLRNGIKQPQLDDFITACAVDTIENKKPNLTLLHLVDMDSMRHRYGVRSTEAIQALHRLDAHVAQVIEATKKAGTFYDTNFVILGDHYQINVDTMIHLNTLFAHKGWLTPKDDQTYEKDWRVMAKTCDGSTYIYTRDFNDKDELEKLISEVEGVEKVYPRYRAIERGADPACTFMVEAKEGDYFTDESSRSEVVEKVDPDTLGQADRYHGVHGYDPDKPDYQTTILFNGPAVNEGQTVEHANLVDEAPTFARLLGLEFKEEIAGKCIKGVIK</sequence>
<reference evidence="2" key="1">
    <citation type="submission" date="2016-12" db="EMBL/GenBank/DDBJ databases">
        <authorList>
            <person name="Jung M.Y."/>
            <person name="Lee S.H."/>
        </authorList>
    </citation>
    <scope>NUCLEOTIDE SEQUENCE [LARGE SCALE GENOMIC DNA]</scope>
    <source>
        <strain evidence="2">WiKim39</strain>
    </source>
</reference>
<proteinExistence type="predicted"/>
<evidence type="ECO:0000313" key="2">
    <source>
        <dbReference type="Proteomes" id="UP000187499"/>
    </source>
</evidence>
<dbReference type="CDD" id="cd16018">
    <property type="entry name" value="Enpp"/>
    <property type="match status" value="1"/>
</dbReference>
<dbReference type="GO" id="GO:0016787">
    <property type="term" value="F:hydrolase activity"/>
    <property type="evidence" value="ECO:0007669"/>
    <property type="project" value="UniProtKB-ARBA"/>
</dbReference>
<protein>
    <submittedName>
        <fullName evidence="1">Alkaline phosphatase family protein</fullName>
    </submittedName>
</protein>
<dbReference type="Proteomes" id="UP000187499">
    <property type="component" value="Chromosome"/>
</dbReference>
<dbReference type="EMBL" id="CP019323">
    <property type="protein sequence ID" value="APX72324.1"/>
    <property type="molecule type" value="Genomic_DNA"/>
</dbReference>